<evidence type="ECO:0000256" key="5">
    <source>
        <dbReference type="ARBA" id="ARBA00051722"/>
    </source>
</evidence>
<comment type="caution">
    <text evidence="7">The sequence shown here is derived from an EMBL/GenBank/DDBJ whole genome shotgun (WGS) entry which is preliminary data.</text>
</comment>
<dbReference type="AlphaFoldDB" id="A0A9X3MPU6"/>
<dbReference type="Proteomes" id="UP001149140">
    <property type="component" value="Unassembled WGS sequence"/>
</dbReference>
<evidence type="ECO:0000256" key="3">
    <source>
        <dbReference type="ARBA" id="ARBA00022801"/>
    </source>
</evidence>
<gene>
    <name evidence="7" type="ORF">OM076_04840</name>
</gene>
<dbReference type="PANTHER" id="PTHR39181">
    <property type="entry name" value="TYROSINE-PROTEIN PHOSPHATASE YWQE"/>
    <property type="match status" value="1"/>
</dbReference>
<dbReference type="GO" id="GO:0004725">
    <property type="term" value="F:protein tyrosine phosphatase activity"/>
    <property type="evidence" value="ECO:0007669"/>
    <property type="project" value="UniProtKB-EC"/>
</dbReference>
<dbReference type="PIRSF" id="PIRSF016557">
    <property type="entry name" value="Caps_synth_CpsB"/>
    <property type="match status" value="1"/>
</dbReference>
<evidence type="ECO:0000256" key="2">
    <source>
        <dbReference type="ARBA" id="ARBA00013064"/>
    </source>
</evidence>
<feature type="region of interest" description="Disordered" evidence="6">
    <location>
        <begin position="231"/>
        <end position="251"/>
    </location>
</feature>
<organism evidence="7 8">
    <name type="scientific">Solirubrobacter ginsenosidimutans</name>
    <dbReference type="NCBI Taxonomy" id="490573"/>
    <lineage>
        <taxon>Bacteria</taxon>
        <taxon>Bacillati</taxon>
        <taxon>Actinomycetota</taxon>
        <taxon>Thermoleophilia</taxon>
        <taxon>Solirubrobacterales</taxon>
        <taxon>Solirubrobacteraceae</taxon>
        <taxon>Solirubrobacter</taxon>
    </lineage>
</organism>
<keyword evidence="3" id="KW-0378">Hydrolase</keyword>
<evidence type="ECO:0000313" key="7">
    <source>
        <dbReference type="EMBL" id="MDA0159581.1"/>
    </source>
</evidence>
<reference evidence="7" key="1">
    <citation type="submission" date="2022-10" db="EMBL/GenBank/DDBJ databases">
        <title>The WGS of Solirubrobacter ginsenosidimutans DSM 21036.</title>
        <authorList>
            <person name="Jiang Z."/>
        </authorList>
    </citation>
    <scope>NUCLEOTIDE SEQUENCE</scope>
    <source>
        <strain evidence="7">DSM 21036</strain>
    </source>
</reference>
<comment type="catalytic activity">
    <reaction evidence="5">
        <text>O-phospho-L-tyrosyl-[protein] + H2O = L-tyrosyl-[protein] + phosphate</text>
        <dbReference type="Rhea" id="RHEA:10684"/>
        <dbReference type="Rhea" id="RHEA-COMP:10136"/>
        <dbReference type="Rhea" id="RHEA-COMP:20101"/>
        <dbReference type="ChEBI" id="CHEBI:15377"/>
        <dbReference type="ChEBI" id="CHEBI:43474"/>
        <dbReference type="ChEBI" id="CHEBI:46858"/>
        <dbReference type="ChEBI" id="CHEBI:61978"/>
        <dbReference type="EC" id="3.1.3.48"/>
    </reaction>
</comment>
<keyword evidence="8" id="KW-1185">Reference proteome</keyword>
<dbReference type="InterPro" id="IPR016195">
    <property type="entry name" value="Pol/histidinol_Pase-like"/>
</dbReference>
<comment type="similarity">
    <text evidence="1">Belongs to the metallo-dependent hydrolases superfamily. CpsB/CapC family.</text>
</comment>
<dbReference type="GO" id="GO:0030145">
    <property type="term" value="F:manganese ion binding"/>
    <property type="evidence" value="ECO:0007669"/>
    <property type="project" value="InterPro"/>
</dbReference>
<name>A0A9X3MPU6_9ACTN</name>
<accession>A0A9X3MPU6</accession>
<evidence type="ECO:0000256" key="1">
    <source>
        <dbReference type="ARBA" id="ARBA00005750"/>
    </source>
</evidence>
<dbReference type="Pfam" id="PF19567">
    <property type="entry name" value="CpsB_CapC"/>
    <property type="match status" value="1"/>
</dbReference>
<evidence type="ECO:0000256" key="6">
    <source>
        <dbReference type="SAM" id="MobiDB-lite"/>
    </source>
</evidence>
<dbReference type="EMBL" id="JAPDOD010000002">
    <property type="protein sequence ID" value="MDA0159581.1"/>
    <property type="molecule type" value="Genomic_DNA"/>
</dbReference>
<keyword evidence="4" id="KW-0904">Protein phosphatase</keyword>
<dbReference type="SUPFAM" id="SSF89550">
    <property type="entry name" value="PHP domain-like"/>
    <property type="match status" value="1"/>
</dbReference>
<dbReference type="EC" id="3.1.3.48" evidence="2"/>
<proteinExistence type="inferred from homology"/>
<dbReference type="PANTHER" id="PTHR39181:SF1">
    <property type="entry name" value="TYROSINE-PROTEIN PHOSPHATASE YWQE"/>
    <property type="match status" value="1"/>
</dbReference>
<dbReference type="Gene3D" id="3.20.20.140">
    <property type="entry name" value="Metal-dependent hydrolases"/>
    <property type="match status" value="1"/>
</dbReference>
<sequence>MIDLHSHLLPGLDDGSPDLEAAIALAREAVSNGVTVMAATPHLRADYPAIQVADLASHVGVLQAALDAAGVGLRVVSGGEVDVLWAQSATDEDLRSASYGGRGTDLLVETPYGELPPIFEDLLFKIRVRGFRVLLAHPERNRSFQQDAARLLRLVDGDVLVQVTAASVVGGGRAGKLAQRLIADGNAHVIAGDLHRAGGGRASLREAVAAVDPVRGEWMTTAVPAAILEGRPLPPPPFADAQPRKRGWFRR</sequence>
<evidence type="ECO:0000313" key="8">
    <source>
        <dbReference type="Proteomes" id="UP001149140"/>
    </source>
</evidence>
<protein>
    <recommendedName>
        <fullName evidence="2">protein-tyrosine-phosphatase</fullName>
        <ecNumber evidence="2">3.1.3.48</ecNumber>
    </recommendedName>
</protein>
<dbReference type="RefSeq" id="WP_270038323.1">
    <property type="nucleotide sequence ID" value="NZ_JAPDOD010000002.1"/>
</dbReference>
<dbReference type="InterPro" id="IPR016667">
    <property type="entry name" value="Caps_polysacc_synth_CpsB/CapC"/>
</dbReference>
<evidence type="ECO:0000256" key="4">
    <source>
        <dbReference type="ARBA" id="ARBA00022912"/>
    </source>
</evidence>